<dbReference type="EMBL" id="PJQY01002277">
    <property type="protein sequence ID" value="PQP95081.1"/>
    <property type="molecule type" value="Genomic_DNA"/>
</dbReference>
<accession>A0A314XM27</accession>
<reference evidence="2 3" key="1">
    <citation type="submission" date="2018-02" db="EMBL/GenBank/DDBJ databases">
        <title>Draft genome of wild Prunus yedoensis var. nudiflora.</title>
        <authorList>
            <person name="Baek S."/>
            <person name="Kim J.-H."/>
            <person name="Choi K."/>
            <person name="Kim G.-B."/>
            <person name="Cho A."/>
            <person name="Jang H."/>
            <person name="Shin C.-H."/>
            <person name="Yu H.-J."/>
            <person name="Mun J.-H."/>
        </authorList>
    </citation>
    <scope>NUCLEOTIDE SEQUENCE [LARGE SCALE GENOMIC DNA]</scope>
    <source>
        <strain evidence="3">cv. Jeju island</strain>
        <tissue evidence="2">Leaf</tissue>
    </source>
</reference>
<proteinExistence type="predicted"/>
<dbReference type="AlphaFoldDB" id="A0A314XM27"/>
<feature type="compositionally biased region" description="Basic and acidic residues" evidence="1">
    <location>
        <begin position="7"/>
        <end position="21"/>
    </location>
</feature>
<evidence type="ECO:0000313" key="2">
    <source>
        <dbReference type="EMBL" id="PQP95081.1"/>
    </source>
</evidence>
<keyword evidence="3" id="KW-1185">Reference proteome</keyword>
<sequence length="122" mass="13290">MEAMVAQEERGMEGEAMEARSAEQIATQAIQAKHTKGAPISTPPTIKRANIGVHAKTTTTLPTKWTSNLTQPAIVNIGADVNAAVLTAPPPNRRVSLLTTYPRLAPAPFQPRWSWPVRCYFV</sequence>
<name>A0A314XM27_PRUYE</name>
<protein>
    <submittedName>
        <fullName evidence="2">Uncharacterized protein</fullName>
    </submittedName>
</protein>
<gene>
    <name evidence="2" type="ORF">Pyn_05925</name>
</gene>
<feature type="region of interest" description="Disordered" evidence="1">
    <location>
        <begin position="1"/>
        <end position="51"/>
    </location>
</feature>
<organism evidence="2 3">
    <name type="scientific">Prunus yedoensis var. nudiflora</name>
    <dbReference type="NCBI Taxonomy" id="2094558"/>
    <lineage>
        <taxon>Eukaryota</taxon>
        <taxon>Viridiplantae</taxon>
        <taxon>Streptophyta</taxon>
        <taxon>Embryophyta</taxon>
        <taxon>Tracheophyta</taxon>
        <taxon>Spermatophyta</taxon>
        <taxon>Magnoliopsida</taxon>
        <taxon>eudicotyledons</taxon>
        <taxon>Gunneridae</taxon>
        <taxon>Pentapetalae</taxon>
        <taxon>rosids</taxon>
        <taxon>fabids</taxon>
        <taxon>Rosales</taxon>
        <taxon>Rosaceae</taxon>
        <taxon>Amygdaloideae</taxon>
        <taxon>Amygdaleae</taxon>
        <taxon>Prunus</taxon>
    </lineage>
</organism>
<comment type="caution">
    <text evidence="2">The sequence shown here is derived from an EMBL/GenBank/DDBJ whole genome shotgun (WGS) entry which is preliminary data.</text>
</comment>
<evidence type="ECO:0000313" key="3">
    <source>
        <dbReference type="Proteomes" id="UP000250321"/>
    </source>
</evidence>
<evidence type="ECO:0000256" key="1">
    <source>
        <dbReference type="SAM" id="MobiDB-lite"/>
    </source>
</evidence>
<dbReference type="Proteomes" id="UP000250321">
    <property type="component" value="Unassembled WGS sequence"/>
</dbReference>